<sequence>MLDRLIQERVLNPDRVIAGMLRPSGNCTYRINYLIGDRSALVPHATSPVPYDQVRRAFLERFVTA</sequence>
<name>A0ABD4XUX9_STUST</name>
<accession>A0ABD4XUX9</accession>
<evidence type="ECO:0000313" key="1">
    <source>
        <dbReference type="EMBL" id="MDH0686670.1"/>
    </source>
</evidence>
<proteinExistence type="predicted"/>
<dbReference type="Proteomes" id="UP001161139">
    <property type="component" value="Unassembled WGS sequence"/>
</dbReference>
<reference evidence="1" key="1">
    <citation type="submission" date="2022-09" db="EMBL/GenBank/DDBJ databases">
        <title>Intensive care unit water sources are persistently colonized with multi-drug resistant bacteria and are the site of extensive horizontal gene transfer of antibiotic resistance genes.</title>
        <authorList>
            <person name="Diorio-Toth L."/>
        </authorList>
    </citation>
    <scope>NUCLEOTIDE SEQUENCE</scope>
    <source>
        <strain evidence="1">GD03864</strain>
    </source>
</reference>
<organism evidence="1 2">
    <name type="scientific">Stutzerimonas stutzeri</name>
    <name type="common">Pseudomonas stutzeri</name>
    <dbReference type="NCBI Taxonomy" id="316"/>
    <lineage>
        <taxon>Bacteria</taxon>
        <taxon>Pseudomonadati</taxon>
        <taxon>Pseudomonadota</taxon>
        <taxon>Gammaproteobacteria</taxon>
        <taxon>Pseudomonadales</taxon>
        <taxon>Pseudomonadaceae</taxon>
        <taxon>Stutzerimonas</taxon>
    </lineage>
</organism>
<evidence type="ECO:0000313" key="2">
    <source>
        <dbReference type="Proteomes" id="UP001161139"/>
    </source>
</evidence>
<dbReference type="EMBL" id="JAOCDG010000002">
    <property type="protein sequence ID" value="MDH0686670.1"/>
    <property type="molecule type" value="Genomic_DNA"/>
</dbReference>
<comment type="caution">
    <text evidence="1">The sequence shown here is derived from an EMBL/GenBank/DDBJ whole genome shotgun (WGS) entry which is preliminary data.</text>
</comment>
<dbReference type="AlphaFoldDB" id="A0ABD4XUX9"/>
<dbReference type="RefSeq" id="WP_125872170.1">
    <property type="nucleotide sequence ID" value="NZ_JAOCDG010000002.1"/>
</dbReference>
<gene>
    <name evidence="1" type="ORF">N5D09_01040</name>
</gene>
<protein>
    <submittedName>
        <fullName evidence="1">Uncharacterized protein</fullName>
    </submittedName>
</protein>